<protein>
    <submittedName>
        <fullName evidence="4">Dehydrogenase azaJ</fullName>
    </submittedName>
</protein>
<accession>A0A9P7AY68</accession>
<dbReference type="GO" id="GO:0016651">
    <property type="term" value="F:oxidoreductase activity, acting on NAD(P)H"/>
    <property type="evidence" value="ECO:0007669"/>
    <property type="project" value="InterPro"/>
</dbReference>
<dbReference type="InterPro" id="IPR013154">
    <property type="entry name" value="ADH-like_N"/>
</dbReference>
<dbReference type="Gene3D" id="3.90.180.10">
    <property type="entry name" value="Medium-chain alcohol dehydrogenases, catalytic domain"/>
    <property type="match status" value="1"/>
</dbReference>
<reference evidence="4" key="1">
    <citation type="submission" date="2019-07" db="EMBL/GenBank/DDBJ databases">
        <title>Hyphodiscus hymeniophilus genome sequencing and assembly.</title>
        <authorList>
            <person name="Kramer G."/>
            <person name="Nodwell J."/>
        </authorList>
    </citation>
    <scope>NUCLEOTIDE SEQUENCE</scope>
    <source>
        <strain evidence="4">ATCC 34498</strain>
    </source>
</reference>
<dbReference type="InterPro" id="IPR047122">
    <property type="entry name" value="Trans-enoyl_RdTase-like"/>
</dbReference>
<dbReference type="SUPFAM" id="SSF51735">
    <property type="entry name" value="NAD(P)-binding Rossmann-fold domains"/>
    <property type="match status" value="1"/>
</dbReference>
<evidence type="ECO:0000256" key="1">
    <source>
        <dbReference type="ARBA" id="ARBA00008072"/>
    </source>
</evidence>
<dbReference type="PANTHER" id="PTHR45348">
    <property type="entry name" value="HYPOTHETICAL OXIDOREDUCTASE (EUROFUNG)"/>
    <property type="match status" value="1"/>
</dbReference>
<dbReference type="OrthoDB" id="10257049at2759"/>
<dbReference type="SUPFAM" id="SSF50129">
    <property type="entry name" value="GroES-like"/>
    <property type="match status" value="1"/>
</dbReference>
<dbReference type="InterPro" id="IPR020843">
    <property type="entry name" value="ER"/>
</dbReference>
<feature type="domain" description="Enoyl reductase (ER)" evidence="3">
    <location>
        <begin position="16"/>
        <end position="345"/>
    </location>
</feature>
<sequence>MSATTTNKAALLNAAATPLVIDTLPIPKPGAGEVLIRNHAIAVNPVDWKRQAWGFAIPSYPAVLGSDVTGVVESVGPDVTAFKAGDRVIGYASGFATGENGHGAFQSYTITPVITTAKLPDNISFEKGALIPMGGGTASVGLFKNLGLARPTSAPANKQDSILLVWGGSGSVGTMVIQLANLIGFTVFATASPAQHKYLKTLGASQLFDYHSPTIVDDIVSAAKAVGKPISYAFDAVSEPGTLQPAAEVLIKSGGKDPKLSHVLPWPETVPEVKGLSASSISGESLWTSEKALGNWLFNNFITSALEKGTIVPSPEVQVVQGGLEALQGAMDQVRAGVHAKKLVIKLS</sequence>
<dbReference type="Proteomes" id="UP000785200">
    <property type="component" value="Unassembled WGS sequence"/>
</dbReference>
<evidence type="ECO:0000313" key="4">
    <source>
        <dbReference type="EMBL" id="KAG0649650.1"/>
    </source>
</evidence>
<dbReference type="AlphaFoldDB" id="A0A9P7AY68"/>
<comment type="similarity">
    <text evidence="1">Belongs to the zinc-containing alcohol dehydrogenase family.</text>
</comment>
<dbReference type="InterPro" id="IPR011032">
    <property type="entry name" value="GroES-like_sf"/>
</dbReference>
<proteinExistence type="inferred from homology"/>
<dbReference type="Pfam" id="PF00107">
    <property type="entry name" value="ADH_zinc_N"/>
    <property type="match status" value="1"/>
</dbReference>
<evidence type="ECO:0000256" key="2">
    <source>
        <dbReference type="ARBA" id="ARBA00023002"/>
    </source>
</evidence>
<dbReference type="EMBL" id="VNKQ01000007">
    <property type="protein sequence ID" value="KAG0649650.1"/>
    <property type="molecule type" value="Genomic_DNA"/>
</dbReference>
<gene>
    <name evidence="4" type="ORF">D0Z07_4064</name>
</gene>
<dbReference type="InterPro" id="IPR013149">
    <property type="entry name" value="ADH-like_C"/>
</dbReference>
<dbReference type="InterPro" id="IPR036291">
    <property type="entry name" value="NAD(P)-bd_dom_sf"/>
</dbReference>
<dbReference type="PANTHER" id="PTHR45348:SF2">
    <property type="entry name" value="ZINC-TYPE ALCOHOL DEHYDROGENASE-LIKE PROTEIN C2E1P3.01"/>
    <property type="match status" value="1"/>
</dbReference>
<keyword evidence="5" id="KW-1185">Reference proteome</keyword>
<dbReference type="CDD" id="cd08249">
    <property type="entry name" value="enoyl_reductase_like"/>
    <property type="match status" value="1"/>
</dbReference>
<name>A0A9P7AY68_9HELO</name>
<keyword evidence="2" id="KW-0560">Oxidoreductase</keyword>
<dbReference type="Pfam" id="PF08240">
    <property type="entry name" value="ADH_N"/>
    <property type="match status" value="1"/>
</dbReference>
<evidence type="ECO:0000259" key="3">
    <source>
        <dbReference type="SMART" id="SM00829"/>
    </source>
</evidence>
<evidence type="ECO:0000313" key="5">
    <source>
        <dbReference type="Proteomes" id="UP000785200"/>
    </source>
</evidence>
<organism evidence="4 5">
    <name type="scientific">Hyphodiscus hymeniophilus</name>
    <dbReference type="NCBI Taxonomy" id="353542"/>
    <lineage>
        <taxon>Eukaryota</taxon>
        <taxon>Fungi</taxon>
        <taxon>Dikarya</taxon>
        <taxon>Ascomycota</taxon>
        <taxon>Pezizomycotina</taxon>
        <taxon>Leotiomycetes</taxon>
        <taxon>Helotiales</taxon>
        <taxon>Hyphodiscaceae</taxon>
        <taxon>Hyphodiscus</taxon>
    </lineage>
</organism>
<dbReference type="Gene3D" id="3.40.50.720">
    <property type="entry name" value="NAD(P)-binding Rossmann-like Domain"/>
    <property type="match status" value="1"/>
</dbReference>
<comment type="caution">
    <text evidence="4">The sequence shown here is derived from an EMBL/GenBank/DDBJ whole genome shotgun (WGS) entry which is preliminary data.</text>
</comment>
<dbReference type="SMART" id="SM00829">
    <property type="entry name" value="PKS_ER"/>
    <property type="match status" value="1"/>
</dbReference>